<evidence type="ECO:0000313" key="1">
    <source>
        <dbReference type="EMBL" id="CUS08723.1"/>
    </source>
</evidence>
<dbReference type="SUPFAM" id="SSF82199">
    <property type="entry name" value="SET domain"/>
    <property type="match status" value="1"/>
</dbReference>
<dbReference type="InterPro" id="IPR011990">
    <property type="entry name" value="TPR-like_helical_dom_sf"/>
</dbReference>
<dbReference type="SUPFAM" id="SSF48452">
    <property type="entry name" value="TPR-like"/>
    <property type="match status" value="1"/>
</dbReference>
<proteinExistence type="predicted"/>
<protein>
    <recommendedName>
        <fullName evidence="3">SET domain-containing protein</fullName>
    </recommendedName>
</protein>
<dbReference type="Gene3D" id="2.170.270.10">
    <property type="entry name" value="SET domain"/>
    <property type="match status" value="1"/>
</dbReference>
<organism evidence="1 2">
    <name type="scientific">Tuber aestivum</name>
    <name type="common">summer truffle</name>
    <dbReference type="NCBI Taxonomy" id="59557"/>
    <lineage>
        <taxon>Eukaryota</taxon>
        <taxon>Fungi</taxon>
        <taxon>Dikarya</taxon>
        <taxon>Ascomycota</taxon>
        <taxon>Pezizomycotina</taxon>
        <taxon>Pezizomycetes</taxon>
        <taxon>Pezizales</taxon>
        <taxon>Tuberaceae</taxon>
        <taxon>Tuber</taxon>
    </lineage>
</organism>
<dbReference type="EMBL" id="LN891117">
    <property type="protein sequence ID" value="CUS08723.1"/>
    <property type="molecule type" value="Genomic_DNA"/>
</dbReference>
<dbReference type="Proteomes" id="UP001412239">
    <property type="component" value="Unassembled WGS sequence"/>
</dbReference>
<dbReference type="InterPro" id="IPR046341">
    <property type="entry name" value="SET_dom_sf"/>
</dbReference>
<dbReference type="AlphaFoldDB" id="A0A292PQG5"/>
<dbReference type="PANTHER" id="PTHR12197">
    <property type="entry name" value="HISTONE-LYSINE N-METHYLTRANSFERASE SMYD"/>
    <property type="match status" value="1"/>
</dbReference>
<reference evidence="1" key="1">
    <citation type="submission" date="2015-10" db="EMBL/GenBank/DDBJ databases">
        <authorList>
            <person name="Regsiter A."/>
            <person name="william w."/>
        </authorList>
    </citation>
    <scope>NUCLEOTIDE SEQUENCE</scope>
    <source>
        <strain evidence="1">Montdore</strain>
    </source>
</reference>
<keyword evidence="2" id="KW-1185">Reference proteome</keyword>
<evidence type="ECO:0000313" key="2">
    <source>
        <dbReference type="Proteomes" id="UP001412239"/>
    </source>
</evidence>
<dbReference type="InterPro" id="IPR050869">
    <property type="entry name" value="H3K4_H4K5_MeTrfase"/>
</dbReference>
<dbReference type="PANTHER" id="PTHR12197:SF273">
    <property type="entry name" value="MYND-TYPE ZINC FINGER PROTEIN SAMB"/>
    <property type="match status" value="1"/>
</dbReference>
<sequence>MHMRDPDAAPTGAYPEPWSSKPLCEQAGSAISNGEYVHAQKLYTEVLKLEPHSIPAYLERSLVHLKLEFPDLATGDAYRALLLVDMVREGEEEITPDIAEMEAKAFSYLSIALREIGCHEDSRRYKETGAKRYPEFNFEIPGYTPRNELILREGEWRREVYPWNNMEPDRFSDETLGVLNAAMAKCSAKAELKVVDLPILQRDLSFAGDGDRSSDKHLGVYAKEDIFLGETFFSEASPLTVVADPENSSLCEYCGGNLPDRYRVCDDCWEGDEDSGVMWCSKECKQQAFKSYHPALCGRDFTWLYRDINATASTNSAYSLLLLKTIAMALTLDVHPLALSDVKYLYGVSRPPLKHIPAIALPFNFTHQVLQPIQMLQEMDVDIFDPKYLDFFDLWVMQTARAKFISVASARISAKTRRTEIAAVHTLYSMFNHSCEPTVTWECENEVKFTGFSRYKKRSESATPVVAVKKGDECWTHYCDVRMEYKDRQRDAFGSLGGKCVCRRCVEEEAEGKNMNGVPDEE</sequence>
<dbReference type="GO" id="GO:0005634">
    <property type="term" value="C:nucleus"/>
    <property type="evidence" value="ECO:0007669"/>
    <property type="project" value="TreeGrafter"/>
</dbReference>
<gene>
    <name evidence="1" type="ORF">GSTUAT00007187001</name>
</gene>
<dbReference type="Gene3D" id="1.25.40.10">
    <property type="entry name" value="Tetratricopeptide repeat domain"/>
    <property type="match status" value="1"/>
</dbReference>
<evidence type="ECO:0008006" key="3">
    <source>
        <dbReference type="Google" id="ProtNLM"/>
    </source>
</evidence>
<accession>A0A292PQG5</accession>
<name>A0A292PQG5_9PEZI</name>